<evidence type="ECO:0000256" key="1">
    <source>
        <dbReference type="SAM" id="SignalP"/>
    </source>
</evidence>
<proteinExistence type="predicted"/>
<keyword evidence="3" id="KW-1185">Reference proteome</keyword>
<protein>
    <submittedName>
        <fullName evidence="2">Uncharacterized protein</fullName>
    </submittedName>
</protein>
<feature type="chain" id="PRO_5040344007" evidence="1">
    <location>
        <begin position="25"/>
        <end position="113"/>
    </location>
</feature>
<organism evidence="2 3">
    <name type="scientific">Spodoptera littoralis</name>
    <name type="common">Egyptian cotton leafworm</name>
    <dbReference type="NCBI Taxonomy" id="7109"/>
    <lineage>
        <taxon>Eukaryota</taxon>
        <taxon>Metazoa</taxon>
        <taxon>Ecdysozoa</taxon>
        <taxon>Arthropoda</taxon>
        <taxon>Hexapoda</taxon>
        <taxon>Insecta</taxon>
        <taxon>Pterygota</taxon>
        <taxon>Neoptera</taxon>
        <taxon>Endopterygota</taxon>
        <taxon>Lepidoptera</taxon>
        <taxon>Glossata</taxon>
        <taxon>Ditrysia</taxon>
        <taxon>Noctuoidea</taxon>
        <taxon>Noctuidae</taxon>
        <taxon>Amphipyrinae</taxon>
        <taxon>Spodoptera</taxon>
    </lineage>
</organism>
<evidence type="ECO:0000313" key="2">
    <source>
        <dbReference type="EMBL" id="CAH1646192.1"/>
    </source>
</evidence>
<dbReference type="Proteomes" id="UP001153321">
    <property type="component" value="Chromosome 7"/>
</dbReference>
<sequence length="113" mass="13394">MANLFLRPLSILFHIFLLKGKINREPLQTSKQPGAIVRYDYKRFNKVNVNFYYTNKTPYNADRRLKGFQVRHHKIHVYIDINLGKCSYFVLSADAMFFNKLSCNKIRKLICFG</sequence>
<accession>A0A9P0N5Y6</accession>
<evidence type="ECO:0000313" key="3">
    <source>
        <dbReference type="Proteomes" id="UP001153321"/>
    </source>
</evidence>
<dbReference type="AlphaFoldDB" id="A0A9P0N5Y6"/>
<reference evidence="2" key="1">
    <citation type="submission" date="2022-02" db="EMBL/GenBank/DDBJ databases">
        <authorList>
            <person name="King R."/>
        </authorList>
    </citation>
    <scope>NUCLEOTIDE SEQUENCE</scope>
</reference>
<gene>
    <name evidence="2" type="ORF">SPLIT_LOCUS11544</name>
</gene>
<dbReference type="EMBL" id="LR824538">
    <property type="protein sequence ID" value="CAH1646192.1"/>
    <property type="molecule type" value="Genomic_DNA"/>
</dbReference>
<keyword evidence="1" id="KW-0732">Signal</keyword>
<feature type="signal peptide" evidence="1">
    <location>
        <begin position="1"/>
        <end position="24"/>
    </location>
</feature>
<name>A0A9P0N5Y6_SPOLI</name>